<evidence type="ECO:0000313" key="11">
    <source>
        <dbReference type="Proteomes" id="UP000777265"/>
    </source>
</evidence>
<feature type="chain" id="PRO_5037699881" evidence="6">
    <location>
        <begin position="22"/>
        <end position="429"/>
    </location>
</feature>
<gene>
    <name evidence="10" type="ORF">GXY80_06130</name>
</gene>
<dbReference type="InterPro" id="IPR029045">
    <property type="entry name" value="ClpP/crotonase-like_dom_sf"/>
</dbReference>
<dbReference type="AlphaFoldDB" id="A0A971M4B2"/>
<reference evidence="10" key="2">
    <citation type="submission" date="2020-01" db="EMBL/GenBank/DDBJ databases">
        <authorList>
            <person name="Campanaro S."/>
        </authorList>
    </citation>
    <scope>NUCLEOTIDE SEQUENCE</scope>
    <source>
        <strain evidence="10">AS06rmzACSIP_7</strain>
    </source>
</reference>
<dbReference type="Pfam" id="PF24961">
    <property type="entry name" value="NfeD_membrane"/>
    <property type="match status" value="1"/>
</dbReference>
<dbReference type="InterPro" id="IPR056739">
    <property type="entry name" value="NfeD_membrane"/>
</dbReference>
<evidence type="ECO:0000256" key="2">
    <source>
        <dbReference type="ARBA" id="ARBA00022692"/>
    </source>
</evidence>
<dbReference type="Pfam" id="PF25145">
    <property type="entry name" value="NfeD1b_N"/>
    <property type="match status" value="1"/>
</dbReference>
<organism evidence="10 11">
    <name type="scientific">Syntrophorhabdus aromaticivorans</name>
    <dbReference type="NCBI Taxonomy" id="328301"/>
    <lineage>
        <taxon>Bacteria</taxon>
        <taxon>Pseudomonadati</taxon>
        <taxon>Thermodesulfobacteriota</taxon>
        <taxon>Syntrophorhabdia</taxon>
        <taxon>Syntrophorhabdales</taxon>
        <taxon>Syntrophorhabdaceae</taxon>
        <taxon>Syntrophorhabdus</taxon>
    </lineage>
</organism>
<feature type="domain" description="NfeD integral membrane" evidence="8">
    <location>
        <begin position="239"/>
        <end position="355"/>
    </location>
</feature>
<feature type="transmembrane region" description="Helical" evidence="5">
    <location>
        <begin position="284"/>
        <end position="301"/>
    </location>
</feature>
<dbReference type="FunFam" id="3.90.226.10:FF:000089">
    <property type="entry name" value="Membrane-bound serine protease"/>
    <property type="match status" value="1"/>
</dbReference>
<dbReference type="Proteomes" id="UP000777265">
    <property type="component" value="Unassembled WGS sequence"/>
</dbReference>
<evidence type="ECO:0000259" key="7">
    <source>
        <dbReference type="Pfam" id="PF01957"/>
    </source>
</evidence>
<evidence type="ECO:0000259" key="8">
    <source>
        <dbReference type="Pfam" id="PF24961"/>
    </source>
</evidence>
<dbReference type="InterPro" id="IPR002810">
    <property type="entry name" value="NfeD-like_C"/>
</dbReference>
<keyword evidence="6" id="KW-0732">Signal</keyword>
<keyword evidence="4 5" id="KW-0472">Membrane</keyword>
<protein>
    <submittedName>
        <fullName evidence="10">Nodulation protein NfeD</fullName>
    </submittedName>
</protein>
<dbReference type="GO" id="GO:0016020">
    <property type="term" value="C:membrane"/>
    <property type="evidence" value="ECO:0007669"/>
    <property type="project" value="UniProtKB-SubCell"/>
</dbReference>
<feature type="signal peptide" evidence="6">
    <location>
        <begin position="1"/>
        <end position="21"/>
    </location>
</feature>
<name>A0A971M4B2_9BACT</name>
<accession>A0A971M4B2</accession>
<dbReference type="SUPFAM" id="SSF141322">
    <property type="entry name" value="NfeD domain-like"/>
    <property type="match status" value="1"/>
</dbReference>
<dbReference type="Gene3D" id="3.90.226.10">
    <property type="entry name" value="2-enoyl-CoA Hydratase, Chain A, domain 1"/>
    <property type="match status" value="1"/>
</dbReference>
<evidence type="ECO:0000256" key="3">
    <source>
        <dbReference type="ARBA" id="ARBA00022989"/>
    </source>
</evidence>
<keyword evidence="3 5" id="KW-1133">Transmembrane helix</keyword>
<evidence type="ECO:0000256" key="1">
    <source>
        <dbReference type="ARBA" id="ARBA00004141"/>
    </source>
</evidence>
<feature type="transmembrane region" description="Helical" evidence="5">
    <location>
        <begin position="231"/>
        <end position="253"/>
    </location>
</feature>
<dbReference type="Gene3D" id="2.40.50.140">
    <property type="entry name" value="Nucleic acid-binding proteins"/>
    <property type="match status" value="1"/>
</dbReference>
<comment type="subcellular location">
    <subcellularLocation>
        <location evidence="1">Membrane</location>
        <topology evidence="1">Multi-pass membrane protein</topology>
    </subcellularLocation>
</comment>
<feature type="domain" description="NfeD1b N-terminal" evidence="9">
    <location>
        <begin position="26"/>
        <end position="189"/>
    </location>
</feature>
<dbReference type="InterPro" id="IPR056738">
    <property type="entry name" value="NfeD1b_N"/>
</dbReference>
<feature type="transmembrane region" description="Helical" evidence="5">
    <location>
        <begin position="308"/>
        <end position="327"/>
    </location>
</feature>
<reference evidence="10" key="1">
    <citation type="journal article" date="2020" name="Biotechnol. Biofuels">
        <title>New insights from the biogas microbiome by comprehensive genome-resolved metagenomics of nearly 1600 species originating from multiple anaerobic digesters.</title>
        <authorList>
            <person name="Campanaro S."/>
            <person name="Treu L."/>
            <person name="Rodriguez-R L.M."/>
            <person name="Kovalovszki A."/>
            <person name="Ziels R.M."/>
            <person name="Maus I."/>
            <person name="Zhu X."/>
            <person name="Kougias P.G."/>
            <person name="Basile A."/>
            <person name="Luo G."/>
            <person name="Schluter A."/>
            <person name="Konstantinidis K.T."/>
            <person name="Angelidaki I."/>
        </authorList>
    </citation>
    <scope>NUCLEOTIDE SEQUENCE</scope>
    <source>
        <strain evidence="10">AS06rmzACSIP_7</strain>
    </source>
</reference>
<comment type="caution">
    <text evidence="10">The sequence shown here is derived from an EMBL/GenBank/DDBJ whole genome shotgun (WGS) entry which is preliminary data.</text>
</comment>
<evidence type="ECO:0000256" key="6">
    <source>
        <dbReference type="SAM" id="SignalP"/>
    </source>
</evidence>
<proteinExistence type="predicted"/>
<feature type="domain" description="NfeD-like C-terminal" evidence="7">
    <location>
        <begin position="372"/>
        <end position="426"/>
    </location>
</feature>
<dbReference type="InterPro" id="IPR012340">
    <property type="entry name" value="NA-bd_OB-fold"/>
</dbReference>
<dbReference type="SUPFAM" id="SSF52096">
    <property type="entry name" value="ClpP/crotonase"/>
    <property type="match status" value="1"/>
</dbReference>
<dbReference type="PANTHER" id="PTHR33507:SF4">
    <property type="entry name" value="NODULATION COMPETITIVENESS PROTEIN NFED"/>
    <property type="match status" value="1"/>
</dbReference>
<evidence type="ECO:0000259" key="9">
    <source>
        <dbReference type="Pfam" id="PF25145"/>
    </source>
</evidence>
<feature type="transmembrane region" description="Helical" evidence="5">
    <location>
        <begin position="333"/>
        <end position="360"/>
    </location>
</feature>
<dbReference type="InterPro" id="IPR052165">
    <property type="entry name" value="Membrane_assoc_protease"/>
</dbReference>
<evidence type="ECO:0000313" key="10">
    <source>
        <dbReference type="EMBL" id="NLW35047.1"/>
    </source>
</evidence>
<keyword evidence="2 5" id="KW-0812">Transmembrane</keyword>
<sequence length="429" mass="45572">MRRACAVALFFLLYLVCASQGYPNEVYSVKIQGAINPASAGFIVESLAKAEKGKAEAFLILLDTPGGLDTSMREIVKSIMESAIPVIVYVYPSGARAASAGSVILLASHVAAMAPGTNAGAAHPVSIGRGQEKPDKTMMEKVTKDTEAYVRSIAKQRGRNEEWAAKSVKESASITASDAVEQRVADLVATSPDELLANLDGREVAIKKGKVVLKTRGKKITEIVMPPKYRFLSYISDPNVAYILMMMGIYGILFEIYSPGAIFPGVVGGISLILALYAFQTIPISFAGLFLILLGILFFILEIKIVSHGVLGIAGIISLVIGSIMLIDLPSSVLSISYTTIIVAAAVSGIFFFGVISYAIKAQLSRVKTGGEGLIGEEGVARTDIGESGKVFVHGEIWNGRSDEPIREGEKIVVTGVQGLIVEVKRKGG</sequence>
<dbReference type="CDD" id="cd07020">
    <property type="entry name" value="Clp_protease_NfeD_1"/>
    <property type="match status" value="1"/>
</dbReference>
<dbReference type="EMBL" id="JAAYEE010000101">
    <property type="protein sequence ID" value="NLW35047.1"/>
    <property type="molecule type" value="Genomic_DNA"/>
</dbReference>
<evidence type="ECO:0000256" key="4">
    <source>
        <dbReference type="ARBA" id="ARBA00023136"/>
    </source>
</evidence>
<evidence type="ECO:0000256" key="5">
    <source>
        <dbReference type="SAM" id="Phobius"/>
    </source>
</evidence>
<dbReference type="Pfam" id="PF01957">
    <property type="entry name" value="NfeD"/>
    <property type="match status" value="1"/>
</dbReference>
<dbReference type="PANTHER" id="PTHR33507">
    <property type="entry name" value="INNER MEMBRANE PROTEIN YBBJ"/>
    <property type="match status" value="1"/>
</dbReference>